<dbReference type="PANTHER" id="PTHR21581:SF6">
    <property type="entry name" value="TRAFFICKING PROTEIN PARTICLE COMPLEX SUBUNIT 12"/>
    <property type="match status" value="1"/>
</dbReference>
<keyword evidence="10" id="KW-0573">Peptidoglycan synthesis</keyword>
<dbReference type="Pfam" id="PF00768">
    <property type="entry name" value="Peptidase_S11"/>
    <property type="match status" value="1"/>
</dbReference>
<dbReference type="SMART" id="SM00936">
    <property type="entry name" value="PBP5_C"/>
    <property type="match status" value="1"/>
</dbReference>
<dbReference type="UniPathway" id="UPA00219"/>
<dbReference type="Pfam" id="PF07943">
    <property type="entry name" value="PBP5_C"/>
    <property type="match status" value="1"/>
</dbReference>
<comment type="pathway">
    <text evidence="2">Cell wall biogenesis; peptidoglycan biosynthesis.</text>
</comment>
<dbReference type="GO" id="GO:0009002">
    <property type="term" value="F:serine-type D-Ala-D-Ala carboxypeptidase activity"/>
    <property type="evidence" value="ECO:0007669"/>
    <property type="project" value="UniProtKB-EC"/>
</dbReference>
<evidence type="ECO:0000256" key="11">
    <source>
        <dbReference type="ARBA" id="ARBA00023316"/>
    </source>
</evidence>
<evidence type="ECO:0000256" key="13">
    <source>
        <dbReference type="PIRSR" id="PIRSR618044-1"/>
    </source>
</evidence>
<reference evidence="18 19" key="1">
    <citation type="submission" date="2016-06" db="EMBL/GenBank/DDBJ databases">
        <title>Draft genome of Moraxella atlantae CCUG 59586.</title>
        <authorList>
            <person name="Salva-Serra F."/>
            <person name="Engstrom-Jakobsson H."/>
            <person name="Thorell K."/>
            <person name="Gonzales-Siles L."/>
            <person name="Karlsson R."/>
            <person name="Boulund F."/>
            <person name="Engstrand L."/>
            <person name="Kristiansson E."/>
            <person name="Moore E."/>
        </authorList>
    </citation>
    <scope>NUCLEOTIDE SEQUENCE [LARGE SCALE GENOMIC DNA]</scope>
    <source>
        <strain evidence="18 19">CCUG 59586</strain>
    </source>
</reference>
<accession>A0A1B8QLD4</accession>
<evidence type="ECO:0000256" key="4">
    <source>
        <dbReference type="ARBA" id="ARBA00012448"/>
    </source>
</evidence>
<evidence type="ECO:0000313" key="19">
    <source>
        <dbReference type="Proteomes" id="UP000092616"/>
    </source>
</evidence>
<feature type="active site" evidence="13">
    <location>
        <position position="132"/>
    </location>
</feature>
<feature type="active site" description="Acyl-ester intermediate" evidence="13">
    <location>
        <position position="69"/>
    </location>
</feature>
<dbReference type="EC" id="3.4.16.4" evidence="4"/>
<comment type="caution">
    <text evidence="18">The sequence shown here is derived from an EMBL/GenBank/DDBJ whole genome shotgun (WGS) entry which is preliminary data.</text>
</comment>
<dbReference type="Gene3D" id="2.60.410.10">
    <property type="entry name" value="D-Ala-D-Ala carboxypeptidase, C-terminal domain"/>
    <property type="match status" value="1"/>
</dbReference>
<keyword evidence="7 16" id="KW-0732">Signal</keyword>
<evidence type="ECO:0000256" key="9">
    <source>
        <dbReference type="ARBA" id="ARBA00022960"/>
    </source>
</evidence>
<evidence type="ECO:0000313" key="18">
    <source>
        <dbReference type="EMBL" id="OBX84575.1"/>
    </source>
</evidence>
<evidence type="ECO:0000259" key="17">
    <source>
        <dbReference type="SMART" id="SM00936"/>
    </source>
</evidence>
<organism evidence="18 19">
    <name type="scientific">Faucicola atlantae</name>
    <dbReference type="NCBI Taxonomy" id="34059"/>
    <lineage>
        <taxon>Bacteria</taxon>
        <taxon>Pseudomonadati</taxon>
        <taxon>Pseudomonadota</taxon>
        <taxon>Gammaproteobacteria</taxon>
        <taxon>Moraxellales</taxon>
        <taxon>Moraxellaceae</taxon>
        <taxon>Faucicola</taxon>
    </lineage>
</organism>
<feature type="domain" description="Peptidase S11 D-Ala-D-Ala carboxypeptidase A C-terminal" evidence="17">
    <location>
        <begin position="284"/>
        <end position="374"/>
    </location>
</feature>
<dbReference type="InterPro" id="IPR037167">
    <property type="entry name" value="Peptidase_S11_C_sf"/>
</dbReference>
<keyword evidence="8" id="KW-0378">Hydrolase</keyword>
<evidence type="ECO:0000256" key="14">
    <source>
        <dbReference type="PIRSR" id="PIRSR618044-2"/>
    </source>
</evidence>
<dbReference type="InterPro" id="IPR012338">
    <property type="entry name" value="Beta-lactam/transpept-like"/>
</dbReference>
<keyword evidence="11" id="KW-0961">Cell wall biogenesis/degradation</keyword>
<dbReference type="SUPFAM" id="SSF56601">
    <property type="entry name" value="beta-lactamase/transpeptidase-like"/>
    <property type="match status" value="1"/>
</dbReference>
<evidence type="ECO:0000256" key="8">
    <source>
        <dbReference type="ARBA" id="ARBA00022801"/>
    </source>
</evidence>
<dbReference type="InterPro" id="IPR012907">
    <property type="entry name" value="Peptidase_S11_C"/>
</dbReference>
<evidence type="ECO:0000256" key="10">
    <source>
        <dbReference type="ARBA" id="ARBA00022984"/>
    </source>
</evidence>
<keyword evidence="9" id="KW-0133">Cell shape</keyword>
<dbReference type="SUPFAM" id="SSF69189">
    <property type="entry name" value="Penicillin-binding protein associated domain"/>
    <property type="match status" value="1"/>
</dbReference>
<comment type="function">
    <text evidence="1">Removes C-terminal D-alanyl residues from sugar-peptide cell wall precursors.</text>
</comment>
<feature type="chain" id="PRO_5008612481" description="serine-type D-Ala-D-Ala carboxypeptidase" evidence="16">
    <location>
        <begin position="34"/>
        <end position="394"/>
    </location>
</feature>
<evidence type="ECO:0000256" key="6">
    <source>
        <dbReference type="ARBA" id="ARBA00022670"/>
    </source>
</evidence>
<dbReference type="RefSeq" id="WP_067333893.1">
    <property type="nucleotide sequence ID" value="NZ_LZNA01000002.1"/>
</dbReference>
<keyword evidence="6" id="KW-0645">Protease</keyword>
<dbReference type="PRINTS" id="PR00725">
    <property type="entry name" value="DADACBPTASE1"/>
</dbReference>
<sequence>MNALSVVPAKSSNFVKYASVSLAVVLPTALAQAAITPPTLDNAAYVLMDYDTGTILAQKNAEQPLPPASLTKMMTSYLIEQRLLQGKLKEDEPVLMTPDAWCRGSSEESCMYVDVNQTAPVIDMLKGIIIVSGNDAAKAMAQHITGSETSFADLMNAEAKKIGMTHTHFMNATGMPADGHEASAHDLALLSKAIIHNSQKYYPLYSQREFTYNNIKQGNRNVLLYSDKTVDGLKTGHTNDAGFCLAASSKRGNMRLISVILGTKSAEERGKQSRELLDWGFGHFTTKVAAPANQMMGTIPVKYGQADAVNVVTQNNLQVLLPKIEEDNVKTVVSLNPNVAAPVKAGQPVGKMTATLNGKPVASVNLVAQSAVEESGFFTRIWQHIAGFFQGLFG</sequence>
<protein>
    <recommendedName>
        <fullName evidence="4">serine-type D-Ala-D-Ala carboxypeptidase</fullName>
        <ecNumber evidence="4">3.4.16.4</ecNumber>
    </recommendedName>
</protein>
<dbReference type="GO" id="GO:0009252">
    <property type="term" value="P:peptidoglycan biosynthetic process"/>
    <property type="evidence" value="ECO:0007669"/>
    <property type="project" value="UniProtKB-UniPathway"/>
</dbReference>
<keyword evidence="5 18" id="KW-0121">Carboxypeptidase</keyword>
<evidence type="ECO:0000256" key="2">
    <source>
        <dbReference type="ARBA" id="ARBA00004752"/>
    </source>
</evidence>
<dbReference type="InterPro" id="IPR018044">
    <property type="entry name" value="Peptidase_S11"/>
</dbReference>
<name>A0A1B8QLD4_9GAMM</name>
<evidence type="ECO:0000256" key="3">
    <source>
        <dbReference type="ARBA" id="ARBA00007164"/>
    </source>
</evidence>
<feature type="signal peptide" evidence="16">
    <location>
        <begin position="1"/>
        <end position="33"/>
    </location>
</feature>
<evidence type="ECO:0000256" key="1">
    <source>
        <dbReference type="ARBA" id="ARBA00003217"/>
    </source>
</evidence>
<comment type="catalytic activity">
    <reaction evidence="12">
        <text>Preferential cleavage: (Ac)2-L-Lys-D-Ala-|-D-Ala. Also transpeptidation of peptidyl-alanyl moieties that are N-acyl substituents of D-alanine.</text>
        <dbReference type="EC" id="3.4.16.4"/>
    </reaction>
</comment>
<evidence type="ECO:0000256" key="7">
    <source>
        <dbReference type="ARBA" id="ARBA00022729"/>
    </source>
</evidence>
<dbReference type="GO" id="GO:0008360">
    <property type="term" value="P:regulation of cell shape"/>
    <property type="evidence" value="ECO:0007669"/>
    <property type="project" value="UniProtKB-KW"/>
</dbReference>
<dbReference type="Gene3D" id="3.40.710.10">
    <property type="entry name" value="DD-peptidase/beta-lactamase superfamily"/>
    <property type="match status" value="1"/>
</dbReference>
<dbReference type="Proteomes" id="UP000092616">
    <property type="component" value="Unassembled WGS sequence"/>
</dbReference>
<dbReference type="GO" id="GO:0071555">
    <property type="term" value="P:cell wall organization"/>
    <property type="evidence" value="ECO:0007669"/>
    <property type="project" value="UniProtKB-KW"/>
</dbReference>
<proteinExistence type="inferred from homology"/>
<evidence type="ECO:0000256" key="5">
    <source>
        <dbReference type="ARBA" id="ARBA00022645"/>
    </source>
</evidence>
<dbReference type="InterPro" id="IPR015956">
    <property type="entry name" value="Peniciliin-bd_prot_C_sf"/>
</dbReference>
<keyword evidence="19" id="KW-1185">Reference proteome</keyword>
<feature type="active site" description="Proton acceptor" evidence="13">
    <location>
        <position position="72"/>
    </location>
</feature>
<dbReference type="PANTHER" id="PTHR21581">
    <property type="entry name" value="D-ALANYL-D-ALANINE CARBOXYPEPTIDASE"/>
    <property type="match status" value="1"/>
</dbReference>
<dbReference type="AlphaFoldDB" id="A0A1B8QLD4"/>
<evidence type="ECO:0000256" key="15">
    <source>
        <dbReference type="RuleBase" id="RU004016"/>
    </source>
</evidence>
<comment type="similarity">
    <text evidence="3 15">Belongs to the peptidase S11 family.</text>
</comment>
<evidence type="ECO:0000256" key="12">
    <source>
        <dbReference type="ARBA" id="ARBA00034000"/>
    </source>
</evidence>
<dbReference type="GO" id="GO:0006508">
    <property type="term" value="P:proteolysis"/>
    <property type="evidence" value="ECO:0007669"/>
    <property type="project" value="UniProtKB-KW"/>
</dbReference>
<dbReference type="InterPro" id="IPR001967">
    <property type="entry name" value="Peptidase_S11_N"/>
</dbReference>
<dbReference type="EMBL" id="LZNA01000002">
    <property type="protein sequence ID" value="OBX84575.1"/>
    <property type="molecule type" value="Genomic_DNA"/>
</dbReference>
<feature type="binding site" evidence="14">
    <location>
        <position position="234"/>
    </location>
    <ligand>
        <name>substrate</name>
    </ligand>
</feature>
<evidence type="ECO:0000256" key="16">
    <source>
        <dbReference type="SAM" id="SignalP"/>
    </source>
</evidence>
<gene>
    <name evidence="18" type="ORF">A9306_02645</name>
</gene>